<reference evidence="1 2" key="1">
    <citation type="journal article" date="2019" name="Syst. Appl. Microbiol.">
        <title>New species of pathogenic Pseudomonas isolated from citrus in Tunisia: Proposal of Pseudomonas kairouanensis sp. nov. and Pseudomonas nabeulensis sp. nov.</title>
        <authorList>
            <person name="Oueslati M."/>
            <person name="Mulet M."/>
            <person name="Gomila M."/>
            <person name="Berge O."/>
            <person name="Hajlaoui M.R."/>
            <person name="Lalucat J."/>
            <person name="Sadfi-Zouaoui N."/>
            <person name="Garcia-Valdes E."/>
        </authorList>
    </citation>
    <scope>NUCLEOTIDE SEQUENCE [LARGE SCALE GENOMIC DNA]</scope>
    <source>
        <strain evidence="1 2">KC12</strain>
    </source>
</reference>
<name>A0A4Z0ANP1_9PSED</name>
<protein>
    <submittedName>
        <fullName evidence="1">Uncharacterized protein</fullName>
    </submittedName>
</protein>
<dbReference type="Proteomes" id="UP000297391">
    <property type="component" value="Unassembled WGS sequence"/>
</dbReference>
<accession>A0A4Z0ANP1</accession>
<dbReference type="RefSeq" id="WP_135290036.1">
    <property type="nucleotide sequence ID" value="NZ_QUZU01000018.1"/>
</dbReference>
<dbReference type="EMBL" id="QUZU01000018">
    <property type="protein sequence ID" value="TFY88295.1"/>
    <property type="molecule type" value="Genomic_DNA"/>
</dbReference>
<gene>
    <name evidence="1" type="ORF">DYL59_15905</name>
</gene>
<keyword evidence="2" id="KW-1185">Reference proteome</keyword>
<comment type="caution">
    <text evidence="1">The sequence shown here is derived from an EMBL/GenBank/DDBJ whole genome shotgun (WGS) entry which is preliminary data.</text>
</comment>
<proteinExistence type="predicted"/>
<sequence length="272" mass="29958">MTFKAALEALALPDTLLACAEGRISPPIFTLDTPAQWYGFPPALIALWSSGSRPFYIGYWKHWFIDREPCFVKMYVACGHMTVEIARTPAQLMGVLAMMSIGVEDGVTPELEQFAQAVGLDWLPALEAQSLKTGDAPQGFANVALFSQKTPLESIVDGAAPYTGDFPNPLDSVRDWWETSCSFEILDRPMPMPTSGQLPAWFDPDREKKPLFDDYLSAGRLDYAWLTLNSTGWSITDARQALVALQARADDRGFDAVVAYWLSVADVSAGGY</sequence>
<evidence type="ECO:0000313" key="1">
    <source>
        <dbReference type="EMBL" id="TFY88295.1"/>
    </source>
</evidence>
<dbReference type="AlphaFoldDB" id="A0A4Z0ANP1"/>
<dbReference type="OrthoDB" id="8481085at2"/>
<evidence type="ECO:0000313" key="2">
    <source>
        <dbReference type="Proteomes" id="UP000297391"/>
    </source>
</evidence>
<organism evidence="1 2">
    <name type="scientific">Pseudomonas kairouanensis</name>
    <dbReference type="NCBI Taxonomy" id="2293832"/>
    <lineage>
        <taxon>Bacteria</taxon>
        <taxon>Pseudomonadati</taxon>
        <taxon>Pseudomonadota</taxon>
        <taxon>Gammaproteobacteria</taxon>
        <taxon>Pseudomonadales</taxon>
        <taxon>Pseudomonadaceae</taxon>
        <taxon>Pseudomonas</taxon>
    </lineage>
</organism>